<evidence type="ECO:0008006" key="3">
    <source>
        <dbReference type="Google" id="ProtNLM"/>
    </source>
</evidence>
<accession>A0ABU8MYM2</accession>
<reference evidence="1 2" key="1">
    <citation type="submission" date="2024-03" db="EMBL/GenBank/DDBJ databases">
        <title>Actinomycetospora sp. OC33-EN06, a novel actinomycete isolated from wild orchid (Aerides multiflora).</title>
        <authorList>
            <person name="Suriyachadkun C."/>
        </authorList>
    </citation>
    <scope>NUCLEOTIDE SEQUENCE [LARGE SCALE GENOMIC DNA]</scope>
    <source>
        <strain evidence="1 2">OC33-EN06</strain>
    </source>
</reference>
<name>A0ABU8MYM2_9PSEU</name>
<organism evidence="1 2">
    <name type="scientific">Actinomycetospora aeridis</name>
    <dbReference type="NCBI Taxonomy" id="3129231"/>
    <lineage>
        <taxon>Bacteria</taxon>
        <taxon>Bacillati</taxon>
        <taxon>Actinomycetota</taxon>
        <taxon>Actinomycetes</taxon>
        <taxon>Pseudonocardiales</taxon>
        <taxon>Pseudonocardiaceae</taxon>
        <taxon>Actinomycetospora</taxon>
    </lineage>
</organism>
<keyword evidence="2" id="KW-1185">Reference proteome</keyword>
<proteinExistence type="predicted"/>
<dbReference type="EMBL" id="JBBEGL010000001">
    <property type="protein sequence ID" value="MEJ2885207.1"/>
    <property type="molecule type" value="Genomic_DNA"/>
</dbReference>
<dbReference type="Proteomes" id="UP001370100">
    <property type="component" value="Unassembled WGS sequence"/>
</dbReference>
<gene>
    <name evidence="1" type="ORF">WCD41_01995</name>
</gene>
<protein>
    <recommendedName>
        <fullName evidence="3">Helix-hairpin-helix protein</fullName>
    </recommendedName>
</protein>
<evidence type="ECO:0000313" key="1">
    <source>
        <dbReference type="EMBL" id="MEJ2885207.1"/>
    </source>
</evidence>
<evidence type="ECO:0000313" key="2">
    <source>
        <dbReference type="Proteomes" id="UP001370100"/>
    </source>
</evidence>
<comment type="caution">
    <text evidence="1">The sequence shown here is derived from an EMBL/GenBank/DDBJ whole genome shotgun (WGS) entry which is preliminary data.</text>
</comment>
<sequence>MPIAAAAPPAPSLEVLTQHVVPLHLDPGTEIVGMPHPVHDLGVEELLAGRGLEAAALVGWRHVVRSDRGGHQVVQIGVDSGDGTHRLDLINAGDHVDNLVALHDEGPTPAFEADYRFGLLRVPECYVLAMWFSGVDHDHEFLVPLAPVHSNFAPNQTYEKDEFVRLLEATARQRTGVPVPGDDLALVEGIGPQIADLLGQHGVETFADLAASDPGALREILTRGGPRFNRADPTTWPDQAALAAAQRWEALEELQRRLT</sequence>
<dbReference type="RefSeq" id="WP_337711700.1">
    <property type="nucleotide sequence ID" value="NZ_JBBEGL010000001.1"/>
</dbReference>
<dbReference type="Gene3D" id="1.10.150.20">
    <property type="entry name" value="5' to 3' exonuclease, C-terminal subdomain"/>
    <property type="match status" value="1"/>
</dbReference>